<evidence type="ECO:0000313" key="3">
    <source>
        <dbReference type="Proteomes" id="UP001226020"/>
    </source>
</evidence>
<evidence type="ECO:0000256" key="1">
    <source>
        <dbReference type="SAM" id="SignalP"/>
    </source>
</evidence>
<dbReference type="AlphaFoldDB" id="A0AAW8CNT6"/>
<comment type="caution">
    <text evidence="2">The sequence shown here is derived from an EMBL/GenBank/DDBJ whole genome shotgun (WGS) entry which is preliminary data.</text>
</comment>
<proteinExistence type="predicted"/>
<sequence>MKNKLILCLGMLASLCLTTNSSASNGIFEKLAKTQTSFTYYHNDKKLNVVNQGISLRAVQYYDTYTNKDYKLAAVDMENNSTLEKKGFTNWSVGGIYYRSSNSNENLARDINSGQIASGGYGWGYGWGYGYGYQSYHLEFAYENDLIDYSKVSTVEFYSKDGKLLHKVSISKHTRRISNVSKDKTLKYNFFAINLENIPLMMLDYAETIKIID</sequence>
<gene>
    <name evidence="2" type="ORF">QJU57_10175</name>
</gene>
<dbReference type="EMBL" id="JASAXT010000030">
    <property type="protein sequence ID" value="MDP8149433.1"/>
    <property type="molecule type" value="Genomic_DNA"/>
</dbReference>
<protein>
    <submittedName>
        <fullName evidence="2">Uncharacterized protein</fullName>
    </submittedName>
</protein>
<keyword evidence="3" id="KW-1185">Reference proteome</keyword>
<reference evidence="2 3" key="1">
    <citation type="journal article" date="2023" name="Front. Microbiol.">
        <title>Phylogeography and host specificity of Pasteurellaceae pathogenic to sea-farmed fish in the north-east Atlantic.</title>
        <authorList>
            <person name="Gulla S."/>
            <person name="Colquhoun D.J."/>
            <person name="Olsen A.B."/>
            <person name="Spilsberg B."/>
            <person name="Lagesen K."/>
            <person name="Aakesson C.P."/>
            <person name="Strom S."/>
            <person name="Manji F."/>
            <person name="Birkbeck T.H."/>
            <person name="Nilsen H.K."/>
        </authorList>
    </citation>
    <scope>NUCLEOTIDE SEQUENCE [LARGE SCALE GENOMIC DNA]</scope>
    <source>
        <strain evidence="2 3">NVIB3131</strain>
    </source>
</reference>
<name>A0AAW8CNT6_9PAST</name>
<dbReference type="RefSeq" id="WP_306352419.1">
    <property type="nucleotide sequence ID" value="NZ_JASAWV010000031.1"/>
</dbReference>
<organism evidence="2 3">
    <name type="scientific">Phocoenobacter atlanticus subsp. atlanticus</name>
    <dbReference type="NCBI Taxonomy" id="3061285"/>
    <lineage>
        <taxon>Bacteria</taxon>
        <taxon>Pseudomonadati</taxon>
        <taxon>Pseudomonadota</taxon>
        <taxon>Gammaproteobacteria</taxon>
        <taxon>Pasteurellales</taxon>
        <taxon>Pasteurellaceae</taxon>
        <taxon>Phocoenobacter</taxon>
        <taxon>Phocoenobacter atlanticus</taxon>
    </lineage>
</organism>
<feature type="signal peptide" evidence="1">
    <location>
        <begin position="1"/>
        <end position="23"/>
    </location>
</feature>
<accession>A0AAW8CNT6</accession>
<evidence type="ECO:0000313" key="2">
    <source>
        <dbReference type="EMBL" id="MDP8149433.1"/>
    </source>
</evidence>
<feature type="chain" id="PRO_5043443209" evidence="1">
    <location>
        <begin position="24"/>
        <end position="213"/>
    </location>
</feature>
<dbReference type="Proteomes" id="UP001226020">
    <property type="component" value="Unassembled WGS sequence"/>
</dbReference>
<keyword evidence="1" id="KW-0732">Signal</keyword>